<name>A0A6D2IEU8_9BRAS</name>
<organism evidence="1 2">
    <name type="scientific">Microthlaspi erraticum</name>
    <dbReference type="NCBI Taxonomy" id="1685480"/>
    <lineage>
        <taxon>Eukaryota</taxon>
        <taxon>Viridiplantae</taxon>
        <taxon>Streptophyta</taxon>
        <taxon>Embryophyta</taxon>
        <taxon>Tracheophyta</taxon>
        <taxon>Spermatophyta</taxon>
        <taxon>Magnoliopsida</taxon>
        <taxon>eudicotyledons</taxon>
        <taxon>Gunneridae</taxon>
        <taxon>Pentapetalae</taxon>
        <taxon>rosids</taxon>
        <taxon>malvids</taxon>
        <taxon>Brassicales</taxon>
        <taxon>Brassicaceae</taxon>
        <taxon>Coluteocarpeae</taxon>
        <taxon>Microthlaspi</taxon>
    </lineage>
</organism>
<protein>
    <recommendedName>
        <fullName evidence="3">Pentatricopeptide repeat-containing protein</fullName>
    </recommendedName>
</protein>
<accession>A0A6D2IEU8</accession>
<keyword evidence="2" id="KW-1185">Reference proteome</keyword>
<proteinExistence type="predicted"/>
<sequence length="92" mass="10243">MFTDFSIMPEIEHSGCVVDLLSKAGFLTQVVEFINKMSVKADVVIWTTLLGASKVYKKEEVGELALEELVKLEPRNPSNIYGDLGRPVMLRG</sequence>
<evidence type="ECO:0000313" key="1">
    <source>
        <dbReference type="EMBL" id="CAA7025164.1"/>
    </source>
</evidence>
<dbReference type="PANTHER" id="PTHR47926:SF371">
    <property type="entry name" value="TETRATRICOPEPTIDE REPEAT-LIKE SUPERFAMILY PROTEIN"/>
    <property type="match status" value="1"/>
</dbReference>
<gene>
    <name evidence="1" type="ORF">MERR_LOCUS12399</name>
</gene>
<dbReference type="InterPro" id="IPR046960">
    <property type="entry name" value="PPR_At4g14850-like_plant"/>
</dbReference>
<dbReference type="Proteomes" id="UP000467841">
    <property type="component" value="Unassembled WGS sequence"/>
</dbReference>
<dbReference type="GO" id="GO:0003723">
    <property type="term" value="F:RNA binding"/>
    <property type="evidence" value="ECO:0007669"/>
    <property type="project" value="InterPro"/>
</dbReference>
<dbReference type="GO" id="GO:0009451">
    <property type="term" value="P:RNA modification"/>
    <property type="evidence" value="ECO:0007669"/>
    <property type="project" value="InterPro"/>
</dbReference>
<dbReference type="AlphaFoldDB" id="A0A6D2IEU8"/>
<evidence type="ECO:0008006" key="3">
    <source>
        <dbReference type="Google" id="ProtNLM"/>
    </source>
</evidence>
<dbReference type="PANTHER" id="PTHR47926">
    <property type="entry name" value="PENTATRICOPEPTIDE REPEAT-CONTAINING PROTEIN"/>
    <property type="match status" value="1"/>
</dbReference>
<reference evidence="1" key="1">
    <citation type="submission" date="2020-01" db="EMBL/GenBank/DDBJ databases">
        <authorList>
            <person name="Mishra B."/>
        </authorList>
    </citation>
    <scope>NUCLEOTIDE SEQUENCE [LARGE SCALE GENOMIC DNA]</scope>
</reference>
<dbReference type="InterPro" id="IPR011990">
    <property type="entry name" value="TPR-like_helical_dom_sf"/>
</dbReference>
<evidence type="ECO:0000313" key="2">
    <source>
        <dbReference type="Proteomes" id="UP000467841"/>
    </source>
</evidence>
<dbReference type="OrthoDB" id="185373at2759"/>
<dbReference type="Gene3D" id="1.25.40.10">
    <property type="entry name" value="Tetratricopeptide repeat domain"/>
    <property type="match status" value="1"/>
</dbReference>
<comment type="caution">
    <text evidence="1">The sequence shown here is derived from an EMBL/GenBank/DDBJ whole genome shotgun (WGS) entry which is preliminary data.</text>
</comment>
<dbReference type="EMBL" id="CACVBM020000987">
    <property type="protein sequence ID" value="CAA7025164.1"/>
    <property type="molecule type" value="Genomic_DNA"/>
</dbReference>